<evidence type="ECO:0000313" key="2">
    <source>
        <dbReference type="Proteomes" id="UP000821845"/>
    </source>
</evidence>
<protein>
    <submittedName>
        <fullName evidence="1">Uncharacterized protein</fullName>
    </submittedName>
</protein>
<proteinExistence type="predicted"/>
<reference evidence="1" key="1">
    <citation type="submission" date="2020-05" db="EMBL/GenBank/DDBJ databases">
        <title>Large-scale comparative analyses of tick genomes elucidate their genetic diversity and vector capacities.</title>
        <authorList>
            <person name="Jia N."/>
            <person name="Wang J."/>
            <person name="Shi W."/>
            <person name="Du L."/>
            <person name="Sun Y."/>
            <person name="Zhan W."/>
            <person name="Jiang J."/>
            <person name="Wang Q."/>
            <person name="Zhang B."/>
            <person name="Ji P."/>
            <person name="Sakyi L.B."/>
            <person name="Cui X."/>
            <person name="Yuan T."/>
            <person name="Jiang B."/>
            <person name="Yang W."/>
            <person name="Lam T.T.-Y."/>
            <person name="Chang Q."/>
            <person name="Ding S."/>
            <person name="Wang X."/>
            <person name="Zhu J."/>
            <person name="Ruan X."/>
            <person name="Zhao L."/>
            <person name="Wei J."/>
            <person name="Que T."/>
            <person name="Du C."/>
            <person name="Cheng J."/>
            <person name="Dai P."/>
            <person name="Han X."/>
            <person name="Huang E."/>
            <person name="Gao Y."/>
            <person name="Liu J."/>
            <person name="Shao H."/>
            <person name="Ye R."/>
            <person name="Li L."/>
            <person name="Wei W."/>
            <person name="Wang X."/>
            <person name="Wang C."/>
            <person name="Yang T."/>
            <person name="Huo Q."/>
            <person name="Li W."/>
            <person name="Guo W."/>
            <person name="Chen H."/>
            <person name="Zhou L."/>
            <person name="Ni X."/>
            <person name="Tian J."/>
            <person name="Zhou Y."/>
            <person name="Sheng Y."/>
            <person name="Liu T."/>
            <person name="Pan Y."/>
            <person name="Xia L."/>
            <person name="Li J."/>
            <person name="Zhao F."/>
            <person name="Cao W."/>
        </authorList>
    </citation>
    <scope>NUCLEOTIDE SEQUENCE</scope>
    <source>
        <strain evidence="1">Hyas-2018</strain>
    </source>
</reference>
<dbReference type="EMBL" id="CM023485">
    <property type="protein sequence ID" value="KAH6930465.1"/>
    <property type="molecule type" value="Genomic_DNA"/>
</dbReference>
<evidence type="ECO:0000313" key="1">
    <source>
        <dbReference type="EMBL" id="KAH6930465.1"/>
    </source>
</evidence>
<keyword evidence="2" id="KW-1185">Reference proteome</keyword>
<dbReference type="Proteomes" id="UP000821845">
    <property type="component" value="Chromosome 5"/>
</dbReference>
<sequence length="285" mass="29578">MDIGVGNLTEDDSAVCTVIASVLAVGLDFSSSHGSARIVEDRKRNPSARTKSSSIPPPRGGRSSAPLLGGAQWSRPAKRFRFLPRGRRHGAAPSTPGQPAVARGVIPAAERLFLSSVGVHACFSLPIAVSSEGYSQRHAAGRHPAAAAFAPNAVPLFAVSLEDRPRDPPTFLVPPPAPVDLGIQVAAEPPLRPCSPALPRRKADAPRVGQRVAARSMVSHTAALANPIPAALHPMRARDDAAGFSSSGACARGIRVRARASPFSPEASARGISELYPVEAACTVS</sequence>
<accession>A0ACB7S766</accession>
<name>A0ACB7S766_HYAAI</name>
<comment type="caution">
    <text evidence="1">The sequence shown here is derived from an EMBL/GenBank/DDBJ whole genome shotgun (WGS) entry which is preliminary data.</text>
</comment>
<organism evidence="1 2">
    <name type="scientific">Hyalomma asiaticum</name>
    <name type="common">Tick</name>
    <dbReference type="NCBI Taxonomy" id="266040"/>
    <lineage>
        <taxon>Eukaryota</taxon>
        <taxon>Metazoa</taxon>
        <taxon>Ecdysozoa</taxon>
        <taxon>Arthropoda</taxon>
        <taxon>Chelicerata</taxon>
        <taxon>Arachnida</taxon>
        <taxon>Acari</taxon>
        <taxon>Parasitiformes</taxon>
        <taxon>Ixodida</taxon>
        <taxon>Ixodoidea</taxon>
        <taxon>Ixodidae</taxon>
        <taxon>Hyalomminae</taxon>
        <taxon>Hyalomma</taxon>
    </lineage>
</organism>
<gene>
    <name evidence="1" type="ORF">HPB50_013986</name>
</gene>